<keyword evidence="3" id="KW-1185">Reference proteome</keyword>
<dbReference type="RefSeq" id="WP_340354842.1">
    <property type="nucleotide sequence ID" value="NZ_JBBKZU010000001.1"/>
</dbReference>
<dbReference type="SMART" id="SM00240">
    <property type="entry name" value="FHA"/>
    <property type="match status" value="1"/>
</dbReference>
<dbReference type="PANTHER" id="PTHR23308">
    <property type="entry name" value="NUCLEAR INHIBITOR OF PROTEIN PHOSPHATASE-1"/>
    <property type="match status" value="1"/>
</dbReference>
<evidence type="ECO:0000313" key="3">
    <source>
        <dbReference type="Proteomes" id="UP001365846"/>
    </source>
</evidence>
<dbReference type="InterPro" id="IPR050923">
    <property type="entry name" value="Cell_Proc_Reg/RNA_Proc"/>
</dbReference>
<name>A0ABU8V795_9BURK</name>
<gene>
    <name evidence="2" type="ORF">WKW77_00350</name>
</gene>
<organism evidence="2 3">
    <name type="scientific">Variovorax ureilyticus</name>
    <dbReference type="NCBI Taxonomy" id="1836198"/>
    <lineage>
        <taxon>Bacteria</taxon>
        <taxon>Pseudomonadati</taxon>
        <taxon>Pseudomonadota</taxon>
        <taxon>Betaproteobacteria</taxon>
        <taxon>Burkholderiales</taxon>
        <taxon>Comamonadaceae</taxon>
        <taxon>Variovorax</taxon>
    </lineage>
</organism>
<reference evidence="2 3" key="1">
    <citation type="submission" date="2024-03" db="EMBL/GenBank/DDBJ databases">
        <title>Novel species of the genus Variovorax.</title>
        <authorList>
            <person name="Liu Q."/>
            <person name="Xin Y.-H."/>
        </authorList>
    </citation>
    <scope>NUCLEOTIDE SEQUENCE [LARGE SCALE GENOMIC DNA]</scope>
    <source>
        <strain evidence="2 3">KACC 18899</strain>
    </source>
</reference>
<evidence type="ECO:0000313" key="2">
    <source>
        <dbReference type="EMBL" id="MEJ8809496.1"/>
    </source>
</evidence>
<dbReference type="InterPro" id="IPR008984">
    <property type="entry name" value="SMAD_FHA_dom_sf"/>
</dbReference>
<proteinExistence type="predicted"/>
<sequence>MPRLIVLQKNGSARQVTITTTPFVIGRSDASDLVLDNQLVSRSHAVFEMVGAAMTIRDLHSHNGTYVNGERRQSVALNNGDEIKIGSYQIRFLGNSGPIGEAQALRLVTIPGRLDEIDLIKLGVKPES</sequence>
<dbReference type="PROSITE" id="PS50006">
    <property type="entry name" value="FHA_DOMAIN"/>
    <property type="match status" value="1"/>
</dbReference>
<feature type="domain" description="FHA" evidence="1">
    <location>
        <begin position="23"/>
        <end position="72"/>
    </location>
</feature>
<dbReference type="Proteomes" id="UP001365846">
    <property type="component" value="Unassembled WGS sequence"/>
</dbReference>
<dbReference type="InterPro" id="IPR000253">
    <property type="entry name" value="FHA_dom"/>
</dbReference>
<protein>
    <submittedName>
        <fullName evidence="2">FHA domain-containing protein</fullName>
    </submittedName>
</protein>
<comment type="caution">
    <text evidence="2">The sequence shown here is derived from an EMBL/GenBank/DDBJ whole genome shotgun (WGS) entry which is preliminary data.</text>
</comment>
<dbReference type="SUPFAM" id="SSF49879">
    <property type="entry name" value="SMAD/FHA domain"/>
    <property type="match status" value="1"/>
</dbReference>
<evidence type="ECO:0000259" key="1">
    <source>
        <dbReference type="PROSITE" id="PS50006"/>
    </source>
</evidence>
<accession>A0ABU8V795</accession>
<dbReference type="Pfam" id="PF00498">
    <property type="entry name" value="FHA"/>
    <property type="match status" value="1"/>
</dbReference>
<dbReference type="Gene3D" id="2.60.200.20">
    <property type="match status" value="1"/>
</dbReference>
<dbReference type="EMBL" id="JBBKZU010000001">
    <property type="protein sequence ID" value="MEJ8809496.1"/>
    <property type="molecule type" value="Genomic_DNA"/>
</dbReference>
<dbReference type="CDD" id="cd00060">
    <property type="entry name" value="FHA"/>
    <property type="match status" value="1"/>
</dbReference>